<dbReference type="Proteomes" id="UP001168363">
    <property type="component" value="Unassembled WGS sequence"/>
</dbReference>
<organism evidence="1 2">
    <name type="scientific">Nocardioides cremeus</name>
    <dbReference type="NCBI Taxonomy" id="3058044"/>
    <lineage>
        <taxon>Bacteria</taxon>
        <taxon>Bacillati</taxon>
        <taxon>Actinomycetota</taxon>
        <taxon>Actinomycetes</taxon>
        <taxon>Propionibacteriales</taxon>
        <taxon>Nocardioidaceae</taxon>
        <taxon>Nocardioides</taxon>
    </lineage>
</organism>
<proteinExistence type="predicted"/>
<evidence type="ECO:0000313" key="2">
    <source>
        <dbReference type="Proteomes" id="UP001168363"/>
    </source>
</evidence>
<reference evidence="1" key="1">
    <citation type="submission" date="2023-06" db="EMBL/GenBank/DDBJ databases">
        <title>Genome sequence of Nocardioides sp. SOB44.</title>
        <authorList>
            <person name="Zhang G."/>
        </authorList>
    </citation>
    <scope>NUCLEOTIDE SEQUENCE</scope>
    <source>
        <strain evidence="1">SOB44</strain>
    </source>
</reference>
<gene>
    <name evidence="1" type="ORF">QWJ41_04675</name>
</gene>
<evidence type="ECO:0000313" key="1">
    <source>
        <dbReference type="EMBL" id="MDO3394999.1"/>
    </source>
</evidence>
<dbReference type="RefSeq" id="WP_302706023.1">
    <property type="nucleotide sequence ID" value="NZ_JAULSC010000003.1"/>
</dbReference>
<dbReference type="EMBL" id="JAULSC010000003">
    <property type="protein sequence ID" value="MDO3394999.1"/>
    <property type="molecule type" value="Genomic_DNA"/>
</dbReference>
<keyword evidence="2" id="KW-1185">Reference proteome</keyword>
<accession>A0ABT8TM02</accession>
<name>A0ABT8TM02_9ACTN</name>
<comment type="caution">
    <text evidence="1">The sequence shown here is derived from an EMBL/GenBank/DDBJ whole genome shotgun (WGS) entry which is preliminary data.</text>
</comment>
<sequence>MALGSGYPALLGYYLGDGHISRAARYHALRVSCDATYPGIVADVQHLITAVRPHCRVFLVEAPGVVVVQAHWQHWPCLFPQHGPGRKHERPIVLEPWQEEAVCQAPGDFLRGLLHSDGARVRNWATRRVAGELKRYDYPRWQFSNRSEDILGLCCWALDLAGVAWRRSGPSTVSVSTRAGVARLDELVGPKT</sequence>
<protein>
    <submittedName>
        <fullName evidence="1">Transcriptional regulator</fullName>
    </submittedName>
</protein>